<dbReference type="Proteomes" id="UP001163266">
    <property type="component" value="Chromosome"/>
</dbReference>
<name>A0ABY6MTK9_9BURK</name>
<organism evidence="2 3">
    <name type="scientific">Caldimonas aquatica</name>
    <dbReference type="NCBI Taxonomy" id="376175"/>
    <lineage>
        <taxon>Bacteria</taxon>
        <taxon>Pseudomonadati</taxon>
        <taxon>Pseudomonadota</taxon>
        <taxon>Betaproteobacteria</taxon>
        <taxon>Burkholderiales</taxon>
        <taxon>Sphaerotilaceae</taxon>
        <taxon>Caldimonas</taxon>
    </lineage>
</organism>
<sequence>MLKSLILLLGAVAAPLAAHAQDDAYMGQFNHAGRVISDIAGNAAVGQSIENRTGRSQDDARPGEADLTFRRYPKVTQLAREEIAAQTRKKSPEAARQFLHDTQHYDIAATLRRAGLSPNNLADAAAYHVGVYWAAVHRRAEPPAPAQMQGLRRQMVEVMRRRKPAALTEGVRQSIADELMLRAYSTEQMLRLLARQPDAQQAALVSRAARQQVQRTMGLDLADYDLTSAGLVPRAR</sequence>
<feature type="chain" id="PRO_5046526129" description="DUF305 domain-containing protein" evidence="1">
    <location>
        <begin position="21"/>
        <end position="236"/>
    </location>
</feature>
<dbReference type="Pfam" id="PF20388">
    <property type="entry name" value="DUF6683"/>
    <property type="match status" value="1"/>
</dbReference>
<dbReference type="InterPro" id="IPR046505">
    <property type="entry name" value="DUF6683"/>
</dbReference>
<evidence type="ECO:0008006" key="4">
    <source>
        <dbReference type="Google" id="ProtNLM"/>
    </source>
</evidence>
<protein>
    <recommendedName>
        <fullName evidence="4">DUF305 domain-containing protein</fullName>
    </recommendedName>
</protein>
<proteinExistence type="predicted"/>
<evidence type="ECO:0000256" key="1">
    <source>
        <dbReference type="SAM" id="SignalP"/>
    </source>
</evidence>
<reference evidence="2" key="1">
    <citation type="submission" date="2022-10" db="EMBL/GenBank/DDBJ databases">
        <title>Complete genome sequence of Schlegelella aquatica LMG 23380.</title>
        <authorList>
            <person name="Musilova J."/>
            <person name="Kourilova X."/>
            <person name="Bezdicek M."/>
            <person name="Hermankova K."/>
            <person name="Obruca S."/>
            <person name="Sedlar K."/>
        </authorList>
    </citation>
    <scope>NUCLEOTIDE SEQUENCE</scope>
    <source>
        <strain evidence="2">LMG 23380</strain>
    </source>
</reference>
<keyword evidence="3" id="KW-1185">Reference proteome</keyword>
<evidence type="ECO:0000313" key="3">
    <source>
        <dbReference type="Proteomes" id="UP001163266"/>
    </source>
</evidence>
<dbReference type="EMBL" id="CP110257">
    <property type="protein sequence ID" value="UZD55342.1"/>
    <property type="molecule type" value="Genomic_DNA"/>
</dbReference>
<accession>A0ABY6MTK9</accession>
<evidence type="ECO:0000313" key="2">
    <source>
        <dbReference type="EMBL" id="UZD55342.1"/>
    </source>
</evidence>
<gene>
    <name evidence="2" type="ORF">OMP39_01755</name>
</gene>
<keyword evidence="1" id="KW-0732">Signal</keyword>
<feature type="signal peptide" evidence="1">
    <location>
        <begin position="1"/>
        <end position="20"/>
    </location>
</feature>
<dbReference type="RefSeq" id="WP_264893097.1">
    <property type="nucleotide sequence ID" value="NZ_CP110257.1"/>
</dbReference>